<dbReference type="InterPro" id="IPR045175">
    <property type="entry name" value="M28_fam"/>
</dbReference>
<dbReference type="Pfam" id="PF04389">
    <property type="entry name" value="Peptidase_M28"/>
    <property type="match status" value="1"/>
</dbReference>
<name>A0A7Y9KS69_9ACTN</name>
<gene>
    <name evidence="2" type="ORF">F4692_000607</name>
</gene>
<dbReference type="GO" id="GO:0006508">
    <property type="term" value="P:proteolysis"/>
    <property type="evidence" value="ECO:0007669"/>
    <property type="project" value="InterPro"/>
</dbReference>
<dbReference type="InterPro" id="IPR006311">
    <property type="entry name" value="TAT_signal"/>
</dbReference>
<organism evidence="2 3">
    <name type="scientific">Nocardioides cavernae</name>
    <dbReference type="NCBI Taxonomy" id="1921566"/>
    <lineage>
        <taxon>Bacteria</taxon>
        <taxon>Bacillati</taxon>
        <taxon>Actinomycetota</taxon>
        <taxon>Actinomycetes</taxon>
        <taxon>Propionibacteriales</taxon>
        <taxon>Nocardioidaceae</taxon>
        <taxon>Nocardioides</taxon>
    </lineage>
</organism>
<proteinExistence type="predicted"/>
<evidence type="ECO:0000313" key="2">
    <source>
        <dbReference type="EMBL" id="NYE35503.1"/>
    </source>
</evidence>
<evidence type="ECO:0000259" key="1">
    <source>
        <dbReference type="Pfam" id="PF04389"/>
    </source>
</evidence>
<dbReference type="AlphaFoldDB" id="A0A7Y9KS69"/>
<evidence type="ECO:0000313" key="3">
    <source>
        <dbReference type="Proteomes" id="UP000549911"/>
    </source>
</evidence>
<reference evidence="2 3" key="2">
    <citation type="submission" date="2020-08" db="EMBL/GenBank/DDBJ databases">
        <title>The Agave Microbiome: Exploring the role of microbial communities in plant adaptations to desert environments.</title>
        <authorList>
            <person name="Partida-Martinez L.P."/>
        </authorList>
    </citation>
    <scope>NUCLEOTIDE SEQUENCE [LARGE SCALE GENOMIC DNA]</scope>
    <source>
        <strain evidence="2 3">AT2.17</strain>
    </source>
</reference>
<dbReference type="Gene3D" id="3.50.30.30">
    <property type="match status" value="1"/>
</dbReference>
<dbReference type="InterPro" id="IPR007484">
    <property type="entry name" value="Peptidase_M28"/>
</dbReference>
<feature type="domain" description="Peptidase M28" evidence="1">
    <location>
        <begin position="289"/>
        <end position="483"/>
    </location>
</feature>
<dbReference type="PANTHER" id="PTHR12147:SF26">
    <property type="entry name" value="PEPTIDASE M28 DOMAIN-CONTAINING PROTEIN"/>
    <property type="match status" value="1"/>
</dbReference>
<dbReference type="EMBL" id="JACCBW010000001">
    <property type="protein sequence ID" value="NYE35503.1"/>
    <property type="molecule type" value="Genomic_DNA"/>
</dbReference>
<dbReference type="SUPFAM" id="SSF53187">
    <property type="entry name" value="Zn-dependent exopeptidases"/>
    <property type="match status" value="1"/>
</dbReference>
<dbReference type="Gene3D" id="3.40.630.10">
    <property type="entry name" value="Zn peptidases"/>
    <property type="match status" value="1"/>
</dbReference>
<dbReference type="GO" id="GO:0008235">
    <property type="term" value="F:metalloexopeptidase activity"/>
    <property type="evidence" value="ECO:0007669"/>
    <property type="project" value="InterPro"/>
</dbReference>
<dbReference type="RefSeq" id="WP_179618147.1">
    <property type="nucleotide sequence ID" value="NZ_JACCBW010000001.1"/>
</dbReference>
<reference evidence="2 3" key="1">
    <citation type="submission" date="2020-07" db="EMBL/GenBank/DDBJ databases">
        <authorList>
            <person name="Partida-Martinez L."/>
            <person name="Huntemann M."/>
            <person name="Clum A."/>
            <person name="Wang J."/>
            <person name="Palaniappan K."/>
            <person name="Ritter S."/>
            <person name="Chen I.-M."/>
            <person name="Stamatis D."/>
            <person name="Reddy T."/>
            <person name="O'Malley R."/>
            <person name="Daum C."/>
            <person name="Shapiro N."/>
            <person name="Ivanova N."/>
            <person name="Kyrpides N."/>
            <person name="Woyke T."/>
        </authorList>
    </citation>
    <scope>NUCLEOTIDE SEQUENCE [LARGE SCALE GENOMIC DNA]</scope>
    <source>
        <strain evidence="2 3">AT2.17</strain>
    </source>
</reference>
<sequence length="496" mass="52284">MNHFSGTDQSTLPTLDRRRLLAGAAGAAGGVALVAAGQPAWAADTTRPGAVRPPVLRQRDTQVVRKIRPARALRDLRVLSEQIGPRIGGTASEKAAAEFALTSFRSAGCTDVRLEPFAVADKFLADIGDPDGQLPDDICWQAGASPDAGLDGAPVTGRVVDVRAATAPAWPADPAAITGAVVLADDAQDAVPATRVSLRAAFVLEAQRRGAAAVVLLPADLEYPRRASAASLRLVPTTGTTPPPWTPVATIPVLGVAQVQKRLLREDVAVRALRLTIGTTSHRNLTSNNVLADIPGRQGPGGSVVYISGHYDSVIGAPGANDDGSGTVLTLELARVLRTMPRPDATIRLALWGSEEQGLIGSRHHVAQLPQAQRDRIRGVFQNDMVGTSWSPATRYWLLSFSGTGNATTDRIQAAASRLGYAPQISPVTERGASDHQSFQEVGIASANFSWRGEATPALLEPPYHSPEDTIARNISMDRLTVSMEMIGCAAYDLAS</sequence>
<comment type="caution">
    <text evidence="2">The sequence shown here is derived from an EMBL/GenBank/DDBJ whole genome shotgun (WGS) entry which is preliminary data.</text>
</comment>
<dbReference type="PANTHER" id="PTHR12147">
    <property type="entry name" value="METALLOPEPTIDASE M28 FAMILY MEMBER"/>
    <property type="match status" value="1"/>
</dbReference>
<dbReference type="Proteomes" id="UP000549911">
    <property type="component" value="Unassembled WGS sequence"/>
</dbReference>
<accession>A0A7Y9KS69</accession>
<dbReference type="PROSITE" id="PS51318">
    <property type="entry name" value="TAT"/>
    <property type="match status" value="1"/>
</dbReference>
<keyword evidence="3" id="KW-1185">Reference proteome</keyword>
<protein>
    <recommendedName>
        <fullName evidence="1">Peptidase M28 domain-containing protein</fullName>
    </recommendedName>
</protein>